<dbReference type="InterPro" id="IPR010930">
    <property type="entry name" value="Flg_bb/hook_C_dom"/>
</dbReference>
<dbReference type="InterPro" id="IPR037925">
    <property type="entry name" value="FlgE/F/G-like"/>
</dbReference>
<gene>
    <name evidence="5" type="ORF">NZD86_22195</name>
</gene>
<dbReference type="NCBIfam" id="TIGR03506">
    <property type="entry name" value="FlgEFG_subfam"/>
    <property type="match status" value="1"/>
</dbReference>
<feature type="domain" description="Flagellar basal-body/hook protein C-terminal" evidence="3">
    <location>
        <begin position="214"/>
        <end position="258"/>
    </location>
</feature>
<dbReference type="InterPro" id="IPR053967">
    <property type="entry name" value="LlgE_F_G-like_D1"/>
</dbReference>
<dbReference type="Pfam" id="PF22692">
    <property type="entry name" value="LlgE_F_G_D1"/>
    <property type="match status" value="1"/>
</dbReference>
<comment type="similarity">
    <text evidence="1 2">Belongs to the flagella basal body rod proteins family.</text>
</comment>
<evidence type="ECO:0000256" key="2">
    <source>
        <dbReference type="RuleBase" id="RU362116"/>
    </source>
</evidence>
<keyword evidence="5" id="KW-0282">Flagellum</keyword>
<name>A0ABY6Z3E0_9BACL</name>
<dbReference type="PANTHER" id="PTHR30435">
    <property type="entry name" value="FLAGELLAR PROTEIN"/>
    <property type="match status" value="1"/>
</dbReference>
<dbReference type="PANTHER" id="PTHR30435:SF19">
    <property type="entry name" value="FLAGELLAR BASAL-BODY ROD PROTEIN FLGG"/>
    <property type="match status" value="1"/>
</dbReference>
<keyword evidence="2" id="KW-0975">Bacterial flagellum</keyword>
<sequence length="261" mass="27623">MAMQSLLTGLNALHASSDWLDRVGENVANSNTIGYGQQQGTFQDALTMQLYGSATDPQNARRTTPPGWRGGTGSVAVGEGPDFTNMDIRQTGGQLDFAIQGPGFFTVQSPQGPLYTKAGNFIWSKQANGQFALATPSGNQVLSSTGQPIIRPANATTMQIQPNGQIVFNGSIQGPRIGIVEIGQPSSHLIAQSDNLYALAPGVQAQPATQSSVQQGALAYSNVDMTATMTDMLQAQRMFELNSESIQLTNQMMGIAATIKP</sequence>
<dbReference type="Pfam" id="PF06429">
    <property type="entry name" value="Flg_bbr_C"/>
    <property type="match status" value="1"/>
</dbReference>
<evidence type="ECO:0000259" key="4">
    <source>
        <dbReference type="Pfam" id="PF22692"/>
    </source>
</evidence>
<reference evidence="5" key="1">
    <citation type="submission" date="2022-08" db="EMBL/GenBank/DDBJ databases">
        <title>Alicyclobacillus dauci DSM2870, complete genome.</title>
        <authorList>
            <person name="Wang Q."/>
            <person name="Cai R."/>
            <person name="Wang Z."/>
        </authorList>
    </citation>
    <scope>NUCLEOTIDE SEQUENCE</scope>
    <source>
        <strain evidence="5">DSM 28700</strain>
    </source>
</reference>
<dbReference type="InterPro" id="IPR020013">
    <property type="entry name" value="Flagellar_FlgE/F/G"/>
</dbReference>
<protein>
    <submittedName>
        <fullName evidence="5">Flagellar hook-basal body protein</fullName>
    </submittedName>
</protein>
<accession>A0ABY6Z3E0</accession>
<evidence type="ECO:0000313" key="6">
    <source>
        <dbReference type="Proteomes" id="UP001164803"/>
    </source>
</evidence>
<dbReference type="Proteomes" id="UP001164803">
    <property type="component" value="Chromosome"/>
</dbReference>
<evidence type="ECO:0000256" key="1">
    <source>
        <dbReference type="ARBA" id="ARBA00009677"/>
    </source>
</evidence>
<keyword evidence="6" id="KW-1185">Reference proteome</keyword>
<comment type="subcellular location">
    <subcellularLocation>
        <location evidence="2">Bacterial flagellum basal body</location>
    </subcellularLocation>
</comment>
<keyword evidence="5" id="KW-0966">Cell projection</keyword>
<dbReference type="SUPFAM" id="SSF117143">
    <property type="entry name" value="Flagellar hook protein flgE"/>
    <property type="match status" value="1"/>
</dbReference>
<organism evidence="5 6">
    <name type="scientific">Alicyclobacillus dauci</name>
    <dbReference type="NCBI Taxonomy" id="1475485"/>
    <lineage>
        <taxon>Bacteria</taxon>
        <taxon>Bacillati</taxon>
        <taxon>Bacillota</taxon>
        <taxon>Bacilli</taxon>
        <taxon>Bacillales</taxon>
        <taxon>Alicyclobacillaceae</taxon>
        <taxon>Alicyclobacillus</taxon>
    </lineage>
</organism>
<evidence type="ECO:0000259" key="3">
    <source>
        <dbReference type="Pfam" id="PF06429"/>
    </source>
</evidence>
<keyword evidence="5" id="KW-0969">Cilium</keyword>
<dbReference type="RefSeq" id="WP_268044237.1">
    <property type="nucleotide sequence ID" value="NZ_CP104064.1"/>
</dbReference>
<dbReference type="EMBL" id="CP104064">
    <property type="protein sequence ID" value="WAH36846.1"/>
    <property type="molecule type" value="Genomic_DNA"/>
</dbReference>
<proteinExistence type="inferred from homology"/>
<feature type="domain" description="Flagellar hook protein FlgE/F/G-like D1" evidence="4">
    <location>
        <begin position="98"/>
        <end position="167"/>
    </location>
</feature>
<evidence type="ECO:0000313" key="5">
    <source>
        <dbReference type="EMBL" id="WAH36846.1"/>
    </source>
</evidence>